<evidence type="ECO:0000313" key="1">
    <source>
        <dbReference type="EMBL" id="MDQ0394263.1"/>
    </source>
</evidence>
<comment type="caution">
    <text evidence="1">The sequence shown here is derived from an EMBL/GenBank/DDBJ whole genome shotgun (WGS) entry which is preliminary data.</text>
</comment>
<sequence length="88" mass="9584">MALYRRMRLHKKESGRAAAIADGIVKFPWHRAPTALPQAGAAAQAGTWFDVNAGIILLIQKSASAFIANTVRAASYRSSRRMTLGKMI</sequence>
<evidence type="ECO:0000313" key="2">
    <source>
        <dbReference type="Proteomes" id="UP001237448"/>
    </source>
</evidence>
<dbReference type="Proteomes" id="UP001237448">
    <property type="component" value="Unassembled WGS sequence"/>
</dbReference>
<name>A0ABU0FJK0_9HYPH</name>
<gene>
    <name evidence="1" type="ORF">J3R73_004055</name>
</gene>
<accession>A0ABU0FJK0</accession>
<organism evidence="1 2">
    <name type="scientific">Labrys monachus</name>
    <dbReference type="NCBI Taxonomy" id="217067"/>
    <lineage>
        <taxon>Bacteria</taxon>
        <taxon>Pseudomonadati</taxon>
        <taxon>Pseudomonadota</taxon>
        <taxon>Alphaproteobacteria</taxon>
        <taxon>Hyphomicrobiales</taxon>
        <taxon>Xanthobacteraceae</taxon>
        <taxon>Labrys</taxon>
    </lineage>
</organism>
<protein>
    <submittedName>
        <fullName evidence="1">Uncharacterized protein</fullName>
    </submittedName>
</protein>
<keyword evidence="2" id="KW-1185">Reference proteome</keyword>
<reference evidence="1 2" key="1">
    <citation type="submission" date="2023-07" db="EMBL/GenBank/DDBJ databases">
        <title>Genomic Encyclopedia of Type Strains, Phase IV (KMG-IV): sequencing the most valuable type-strain genomes for metagenomic binning, comparative biology and taxonomic classification.</title>
        <authorList>
            <person name="Goeker M."/>
        </authorList>
    </citation>
    <scope>NUCLEOTIDE SEQUENCE [LARGE SCALE GENOMIC DNA]</scope>
    <source>
        <strain evidence="1 2">DSM 5896</strain>
    </source>
</reference>
<dbReference type="EMBL" id="JAUSVK010000001">
    <property type="protein sequence ID" value="MDQ0394263.1"/>
    <property type="molecule type" value="Genomic_DNA"/>
</dbReference>
<dbReference type="RefSeq" id="WP_307430959.1">
    <property type="nucleotide sequence ID" value="NZ_JAUSVK010000001.1"/>
</dbReference>
<proteinExistence type="predicted"/>